<name>A0A3P7LZU5_DIBLA</name>
<proteinExistence type="predicted"/>
<feature type="region of interest" description="Disordered" evidence="1">
    <location>
        <begin position="65"/>
        <end position="125"/>
    </location>
</feature>
<evidence type="ECO:0000256" key="1">
    <source>
        <dbReference type="SAM" id="MobiDB-lite"/>
    </source>
</evidence>
<feature type="compositionally biased region" description="Basic and acidic residues" evidence="1">
    <location>
        <begin position="1"/>
        <end position="20"/>
    </location>
</feature>
<accession>A0A3P7LZU5</accession>
<keyword evidence="3" id="KW-1185">Reference proteome</keyword>
<reference evidence="2 3" key="1">
    <citation type="submission" date="2018-11" db="EMBL/GenBank/DDBJ databases">
        <authorList>
            <consortium name="Pathogen Informatics"/>
        </authorList>
    </citation>
    <scope>NUCLEOTIDE SEQUENCE [LARGE SCALE GENOMIC DNA]</scope>
</reference>
<sequence length="158" mass="17662">MGFEPRPPRPDMDLDFDSRPYEFGPRAPPNYNTQRPRMFPPGPCRFPNGVGRPAYRAFGANLPGLQPEFQRARGPTPSPQARFGFPPKHSYPRLWSPRPVLGRINESEKPPITASPPPSVAASSGGNLISGIQHCNNIKRSSRQLLDLMAEFEDMLLR</sequence>
<gene>
    <name evidence="2" type="ORF">DILT_LOCUS11439</name>
</gene>
<evidence type="ECO:0000313" key="3">
    <source>
        <dbReference type="Proteomes" id="UP000281553"/>
    </source>
</evidence>
<feature type="region of interest" description="Disordered" evidence="1">
    <location>
        <begin position="1"/>
        <end position="45"/>
    </location>
</feature>
<organism evidence="2 3">
    <name type="scientific">Dibothriocephalus latus</name>
    <name type="common">Fish tapeworm</name>
    <name type="synonym">Diphyllobothrium latum</name>
    <dbReference type="NCBI Taxonomy" id="60516"/>
    <lineage>
        <taxon>Eukaryota</taxon>
        <taxon>Metazoa</taxon>
        <taxon>Spiralia</taxon>
        <taxon>Lophotrochozoa</taxon>
        <taxon>Platyhelminthes</taxon>
        <taxon>Cestoda</taxon>
        <taxon>Eucestoda</taxon>
        <taxon>Diphyllobothriidea</taxon>
        <taxon>Diphyllobothriidae</taxon>
        <taxon>Dibothriocephalus</taxon>
    </lineage>
</organism>
<evidence type="ECO:0000313" key="2">
    <source>
        <dbReference type="EMBL" id="VDN15608.1"/>
    </source>
</evidence>
<dbReference type="AlphaFoldDB" id="A0A3P7LZU5"/>
<dbReference type="OrthoDB" id="411372at2759"/>
<dbReference type="Proteomes" id="UP000281553">
    <property type="component" value="Unassembled WGS sequence"/>
</dbReference>
<protein>
    <submittedName>
        <fullName evidence="2">Uncharacterized protein</fullName>
    </submittedName>
</protein>
<dbReference type="EMBL" id="UYRU01063059">
    <property type="protein sequence ID" value="VDN15608.1"/>
    <property type="molecule type" value="Genomic_DNA"/>
</dbReference>